<feature type="transmembrane region" description="Helical" evidence="9">
    <location>
        <begin position="257"/>
        <end position="276"/>
    </location>
</feature>
<evidence type="ECO:0000256" key="4">
    <source>
        <dbReference type="ARBA" id="ARBA00022692"/>
    </source>
</evidence>
<keyword evidence="3" id="KW-0808">Transferase</keyword>
<evidence type="ECO:0000256" key="5">
    <source>
        <dbReference type="ARBA" id="ARBA00022989"/>
    </source>
</evidence>
<feature type="transmembrane region" description="Helical" evidence="9">
    <location>
        <begin position="54"/>
        <end position="72"/>
    </location>
</feature>
<feature type="region of interest" description="Disordered" evidence="8">
    <location>
        <begin position="464"/>
        <end position="511"/>
    </location>
</feature>
<protein>
    <submittedName>
        <fullName evidence="10">Membrane protein</fullName>
    </submittedName>
</protein>
<dbReference type="RefSeq" id="WP_203782726.1">
    <property type="nucleotide sequence ID" value="NZ_BOMV01000046.1"/>
</dbReference>
<dbReference type="InterPro" id="IPR016570">
    <property type="entry name" value="UCP010361"/>
</dbReference>
<feature type="region of interest" description="Disordered" evidence="8">
    <location>
        <begin position="1"/>
        <end position="23"/>
    </location>
</feature>
<gene>
    <name evidence="10" type="ORF">Ari01nite_39350</name>
</gene>
<keyword evidence="5 9" id="KW-1133">Transmembrane helix</keyword>
<dbReference type="GO" id="GO:0005886">
    <property type="term" value="C:plasma membrane"/>
    <property type="evidence" value="ECO:0007669"/>
    <property type="project" value="UniProtKB-SubCell"/>
</dbReference>
<evidence type="ECO:0000256" key="6">
    <source>
        <dbReference type="ARBA" id="ARBA00023136"/>
    </source>
</evidence>
<evidence type="ECO:0000256" key="1">
    <source>
        <dbReference type="ARBA" id="ARBA00004651"/>
    </source>
</evidence>
<dbReference type="AlphaFoldDB" id="A0A919MY26"/>
<keyword evidence="6 9" id="KW-0472">Membrane</keyword>
<name>A0A919MY26_9ACTN</name>
<evidence type="ECO:0000313" key="11">
    <source>
        <dbReference type="Proteomes" id="UP000636960"/>
    </source>
</evidence>
<dbReference type="InterPro" id="IPR018584">
    <property type="entry name" value="GT87"/>
</dbReference>
<organism evidence="10 11">
    <name type="scientific">Paractinoplanes rishiriensis</name>
    <dbReference type="NCBI Taxonomy" id="1050105"/>
    <lineage>
        <taxon>Bacteria</taxon>
        <taxon>Bacillati</taxon>
        <taxon>Actinomycetota</taxon>
        <taxon>Actinomycetes</taxon>
        <taxon>Micromonosporales</taxon>
        <taxon>Micromonosporaceae</taxon>
        <taxon>Paractinoplanes</taxon>
    </lineage>
</organism>
<evidence type="ECO:0000256" key="8">
    <source>
        <dbReference type="SAM" id="MobiDB-lite"/>
    </source>
</evidence>
<dbReference type="Pfam" id="PF09594">
    <property type="entry name" value="GT87"/>
    <property type="match status" value="1"/>
</dbReference>
<evidence type="ECO:0000256" key="3">
    <source>
        <dbReference type="ARBA" id="ARBA00022679"/>
    </source>
</evidence>
<feature type="transmembrane region" description="Helical" evidence="9">
    <location>
        <begin position="358"/>
        <end position="376"/>
    </location>
</feature>
<feature type="transmembrane region" description="Helical" evidence="9">
    <location>
        <begin position="184"/>
        <end position="212"/>
    </location>
</feature>
<comment type="subcellular location">
    <subcellularLocation>
        <location evidence="1">Cell membrane</location>
        <topology evidence="1">Multi-pass membrane protein</topology>
    </subcellularLocation>
</comment>
<evidence type="ECO:0000256" key="7">
    <source>
        <dbReference type="ARBA" id="ARBA00024033"/>
    </source>
</evidence>
<dbReference type="EMBL" id="BOMV01000046">
    <property type="protein sequence ID" value="GIE96470.1"/>
    <property type="molecule type" value="Genomic_DNA"/>
</dbReference>
<accession>A0A919MY26</accession>
<comment type="caution">
    <text evidence="10">The sequence shown here is derived from an EMBL/GenBank/DDBJ whole genome shotgun (WGS) entry which is preliminary data.</text>
</comment>
<dbReference type="GO" id="GO:0016758">
    <property type="term" value="F:hexosyltransferase activity"/>
    <property type="evidence" value="ECO:0007669"/>
    <property type="project" value="InterPro"/>
</dbReference>
<feature type="transmembrane region" description="Helical" evidence="9">
    <location>
        <begin position="332"/>
        <end position="351"/>
    </location>
</feature>
<feature type="transmembrane region" description="Helical" evidence="9">
    <location>
        <begin position="429"/>
        <end position="449"/>
    </location>
</feature>
<keyword evidence="11" id="KW-1185">Reference proteome</keyword>
<dbReference type="PIRSF" id="PIRSF010361">
    <property type="entry name" value="UCP010361"/>
    <property type="match status" value="1"/>
</dbReference>
<evidence type="ECO:0000256" key="2">
    <source>
        <dbReference type="ARBA" id="ARBA00022475"/>
    </source>
</evidence>
<keyword evidence="2" id="KW-1003">Cell membrane</keyword>
<dbReference type="Proteomes" id="UP000636960">
    <property type="component" value="Unassembled WGS sequence"/>
</dbReference>
<feature type="transmembrane region" description="Helical" evidence="9">
    <location>
        <begin position="396"/>
        <end position="417"/>
    </location>
</feature>
<sequence>MSTQPSQDIDRPDGPAPAEPATGDGFVRGLSQAIGGPLGKHAVRSDSRPDRFWSAKRIILALVCLTLALSWVQKSPCQSGDWQKNVQYTRFCYTDVLALYYAEHLNEGKVPYKDWPVEYPVVTGYFMGALGLPVHAYGQDNPEINQGTWFYNINALILSIFAVATAAVILALRRRRPWDAAIFALSPIIFFTATVNWDFLAIGLAAIGLYLWAKKHPVWAGVFLGLGAAAKLWPLFILGPILVLAMRTKSYVPWLKAFMATAATWAVANFPVWYLWHESWLRFFRLNSERPIDWGTFWYIGRYLDGKWNSGNPGDQGPFQWLSNHVDPHLNYLTYGLFGLSCIAIAILALLAPKRPRLAQLSFLVVAAFLIFSKVWSQQYVLWLLPLIVLARPRWGAIIAWTVAEFGYFTAFYAELLGAGGKPVIPEGTFVLASSLRLITVAILCGLVIREIWRPELDEVRKTYGDEDPDAGTLNRPDAPWISSLRRSFRVDRTPKPETPSTPEPVMSASS</sequence>
<proteinExistence type="inferred from homology"/>
<keyword evidence="4 9" id="KW-0812">Transmembrane</keyword>
<evidence type="ECO:0000313" key="10">
    <source>
        <dbReference type="EMBL" id="GIE96470.1"/>
    </source>
</evidence>
<comment type="similarity">
    <text evidence="7">Belongs to the glycosyltransferase 87 family.</text>
</comment>
<evidence type="ECO:0000256" key="9">
    <source>
        <dbReference type="SAM" id="Phobius"/>
    </source>
</evidence>
<feature type="transmembrane region" description="Helical" evidence="9">
    <location>
        <begin position="218"/>
        <end position="245"/>
    </location>
</feature>
<feature type="transmembrane region" description="Helical" evidence="9">
    <location>
        <begin position="149"/>
        <end position="172"/>
    </location>
</feature>
<reference evidence="10" key="1">
    <citation type="submission" date="2021-01" db="EMBL/GenBank/DDBJ databases">
        <title>Whole genome shotgun sequence of Actinoplanes rishiriensis NBRC 108556.</title>
        <authorList>
            <person name="Komaki H."/>
            <person name="Tamura T."/>
        </authorList>
    </citation>
    <scope>NUCLEOTIDE SEQUENCE</scope>
    <source>
        <strain evidence="10">NBRC 108556</strain>
    </source>
</reference>